<dbReference type="InterPro" id="IPR000477">
    <property type="entry name" value="RT_dom"/>
</dbReference>
<proteinExistence type="predicted"/>
<name>A0A388M6U3_CHABU</name>
<dbReference type="PROSITE" id="PS50878">
    <property type="entry name" value="RT_POL"/>
    <property type="match status" value="1"/>
</dbReference>
<evidence type="ECO:0000259" key="1">
    <source>
        <dbReference type="PROSITE" id="PS50878"/>
    </source>
</evidence>
<organism evidence="2 3">
    <name type="scientific">Chara braunii</name>
    <name type="common">Braun's stonewort</name>
    <dbReference type="NCBI Taxonomy" id="69332"/>
    <lineage>
        <taxon>Eukaryota</taxon>
        <taxon>Viridiplantae</taxon>
        <taxon>Streptophyta</taxon>
        <taxon>Charophyceae</taxon>
        <taxon>Charales</taxon>
        <taxon>Characeae</taxon>
        <taxon>Chara</taxon>
    </lineage>
</organism>
<dbReference type="Proteomes" id="UP000265515">
    <property type="component" value="Unassembled WGS sequence"/>
</dbReference>
<protein>
    <recommendedName>
        <fullName evidence="1">Reverse transcriptase domain-containing protein</fullName>
    </recommendedName>
</protein>
<evidence type="ECO:0000313" key="3">
    <source>
        <dbReference type="Proteomes" id="UP000265515"/>
    </source>
</evidence>
<dbReference type="AlphaFoldDB" id="A0A388M6U3"/>
<comment type="caution">
    <text evidence="2">The sequence shown here is derived from an EMBL/GenBank/DDBJ whole genome shotgun (WGS) entry which is preliminary data.</text>
</comment>
<sequence length="680" mass="76407">MLVMSGVAPWAKKLLTVTPTEHDFFDLRGPAVYCLVSPWCTRLYMEKTVRGAGERWWEHIPCTESGNNEHAPKLYTFLKVFRWQKYLVLPLAAGIRDGLQVLEKTLIHRFSPALNVVGRYGGTKQKARPGKRERQKGKVPIPSGRSGLLSFSLAGQGKRHYNLAELLEDAYAAGKRMVKFESSGGEVWGEKWSVVRRKLGTSTVAGEKAKLPLGRSKLLLEEGGMFRVAPIVKTESAWCRGKGYLRLLLELPRKRAELKYFDVSKLVFLYRCAREFKTKTSRRTLKEMIAAVIKKKTGVNIKLKINARVKYSHRVIQHKTNGRAKGGRAILGGCHEEGSVSASGADAFMGDCIGTCRGKTDMFGKQAWQLAAKLSHLVVVPVDRNQGDVVIMCPSTYHHDLQLMFNLNVAYQQVSGVSEKEVLARVRTEFKDRDLQKLGAWNPKAKLGQVYVLPKHKDLLRWRPIAPANAEGSKTAGRRLARALNFLLKRVPKAKHFNLKVTTLLKQNLKKTEKELSIFGENSMALVNSFDIKEMFTSLPHQEIVRVTDWLLQQWEARGVFKMSLSRRGRVVILNRKSPGPGYVTVKFSQIRRMVSYELENTYIVCTKKILKQVVGIPMGENSSSSLACILCAKYEVDFINALGADQRLIHGVRLVDDVTIACVQLLADGGWRCEGADIT</sequence>
<evidence type="ECO:0000313" key="2">
    <source>
        <dbReference type="EMBL" id="GBG90203.1"/>
    </source>
</evidence>
<gene>
    <name evidence="2" type="ORF">CBR_g50384</name>
</gene>
<dbReference type="Gramene" id="GBG90203">
    <property type="protein sequence ID" value="GBG90203"/>
    <property type="gene ID" value="CBR_g50384"/>
</dbReference>
<accession>A0A388M6U3</accession>
<dbReference type="EMBL" id="BFEA01000794">
    <property type="protein sequence ID" value="GBG90203.1"/>
    <property type="molecule type" value="Genomic_DNA"/>
</dbReference>
<reference evidence="2 3" key="1">
    <citation type="journal article" date="2018" name="Cell">
        <title>The Chara Genome: Secondary Complexity and Implications for Plant Terrestrialization.</title>
        <authorList>
            <person name="Nishiyama T."/>
            <person name="Sakayama H."/>
            <person name="Vries J.D."/>
            <person name="Buschmann H."/>
            <person name="Saint-Marcoux D."/>
            <person name="Ullrich K.K."/>
            <person name="Haas F.B."/>
            <person name="Vanderstraeten L."/>
            <person name="Becker D."/>
            <person name="Lang D."/>
            <person name="Vosolsobe S."/>
            <person name="Rombauts S."/>
            <person name="Wilhelmsson P.K.I."/>
            <person name="Janitza P."/>
            <person name="Kern R."/>
            <person name="Heyl A."/>
            <person name="Rumpler F."/>
            <person name="Villalobos L.I.A.C."/>
            <person name="Clay J.M."/>
            <person name="Skokan R."/>
            <person name="Toyoda A."/>
            <person name="Suzuki Y."/>
            <person name="Kagoshima H."/>
            <person name="Schijlen E."/>
            <person name="Tajeshwar N."/>
            <person name="Catarino B."/>
            <person name="Hetherington A.J."/>
            <person name="Saltykova A."/>
            <person name="Bonnot C."/>
            <person name="Breuninger H."/>
            <person name="Symeonidi A."/>
            <person name="Radhakrishnan G.V."/>
            <person name="Van Nieuwerburgh F."/>
            <person name="Deforce D."/>
            <person name="Chang C."/>
            <person name="Karol K.G."/>
            <person name="Hedrich R."/>
            <person name="Ulvskov P."/>
            <person name="Glockner G."/>
            <person name="Delwiche C.F."/>
            <person name="Petrasek J."/>
            <person name="Van de Peer Y."/>
            <person name="Friml J."/>
            <person name="Beilby M."/>
            <person name="Dolan L."/>
            <person name="Kohara Y."/>
            <person name="Sugano S."/>
            <person name="Fujiyama A."/>
            <person name="Delaux P.-M."/>
            <person name="Quint M."/>
            <person name="TheiBen G."/>
            <person name="Hagemann M."/>
            <person name="Harholt J."/>
            <person name="Dunand C."/>
            <person name="Zachgo S."/>
            <person name="Langdale J."/>
            <person name="Maumus F."/>
            <person name="Straeten D.V.D."/>
            <person name="Gould S.B."/>
            <person name="Rensing S.A."/>
        </authorList>
    </citation>
    <scope>NUCLEOTIDE SEQUENCE [LARGE SCALE GENOMIC DNA]</scope>
    <source>
        <strain evidence="2 3">S276</strain>
    </source>
</reference>
<keyword evidence="3" id="KW-1185">Reference proteome</keyword>
<feature type="domain" description="Reverse transcriptase" evidence="1">
    <location>
        <begin position="434"/>
        <end position="680"/>
    </location>
</feature>